<reference evidence="2" key="1">
    <citation type="submission" date="2016-12" db="EMBL/GenBank/DDBJ databases">
        <authorList>
            <person name="Varghese N."/>
            <person name="Submissions S."/>
        </authorList>
    </citation>
    <scope>NUCLEOTIDE SEQUENCE [LARGE SCALE GENOMIC DNA]</scope>
    <source>
        <strain evidence="2">DSM 25035</strain>
    </source>
</reference>
<gene>
    <name evidence="1" type="ORF">SAMN04488108_3871</name>
</gene>
<sequence length="163" mass="18645">MKKLSVILDHTLFVKQFRDQGALSIKEGNGITITFLKPENWKPEMGTDWVYLLFDLFQIRIISEQFSEVSLDIVEFASKPTIYSSPANSRVPEGLAVKGNVRFSLIRDNEWNKLLFQLSQPVLVKMDSKSKPDVETKKYFPLFGPNVKEFYLGPEGDVKIIKG</sequence>
<dbReference type="EMBL" id="FRXN01000006">
    <property type="protein sequence ID" value="SHO65113.1"/>
    <property type="molecule type" value="Genomic_DNA"/>
</dbReference>
<dbReference type="AlphaFoldDB" id="A0A1M7ZJP3"/>
<dbReference type="STRING" id="1073327.SAMN04488108_3871"/>
<accession>A0A1M7ZJP3</accession>
<evidence type="ECO:0000313" key="2">
    <source>
        <dbReference type="Proteomes" id="UP000184609"/>
    </source>
</evidence>
<dbReference type="Proteomes" id="UP000184609">
    <property type="component" value="Unassembled WGS sequence"/>
</dbReference>
<protein>
    <submittedName>
        <fullName evidence="1">Uncharacterized protein</fullName>
    </submittedName>
</protein>
<proteinExistence type="predicted"/>
<organism evidence="1 2">
    <name type="scientific">Algoriphagus zhangzhouensis</name>
    <dbReference type="NCBI Taxonomy" id="1073327"/>
    <lineage>
        <taxon>Bacteria</taxon>
        <taxon>Pseudomonadati</taxon>
        <taxon>Bacteroidota</taxon>
        <taxon>Cytophagia</taxon>
        <taxon>Cytophagales</taxon>
        <taxon>Cyclobacteriaceae</taxon>
        <taxon>Algoriphagus</taxon>
    </lineage>
</organism>
<keyword evidence="2" id="KW-1185">Reference proteome</keyword>
<evidence type="ECO:0000313" key="1">
    <source>
        <dbReference type="EMBL" id="SHO65113.1"/>
    </source>
</evidence>
<dbReference type="RefSeq" id="WP_243839768.1">
    <property type="nucleotide sequence ID" value="NZ_FRXN01000006.1"/>
</dbReference>
<name>A0A1M7ZJP3_9BACT</name>